<accession>A0ABT5N2D3</accession>
<gene>
    <name evidence="2" type="ORF">PSQ40_17955</name>
</gene>
<evidence type="ECO:0000256" key="1">
    <source>
        <dbReference type="SAM" id="MobiDB-lite"/>
    </source>
</evidence>
<keyword evidence="3" id="KW-1185">Reference proteome</keyword>
<protein>
    <submittedName>
        <fullName evidence="2">Uncharacterized protein</fullName>
    </submittedName>
</protein>
<dbReference type="RefSeq" id="WP_273953381.1">
    <property type="nucleotide sequence ID" value="NZ_JAQSIP010000010.1"/>
</dbReference>
<dbReference type="Proteomes" id="UP001528673">
    <property type="component" value="Unassembled WGS sequence"/>
</dbReference>
<dbReference type="EMBL" id="JAQSIP010000010">
    <property type="protein sequence ID" value="MDD0840469.1"/>
    <property type="molecule type" value="Genomic_DNA"/>
</dbReference>
<reference evidence="2 3" key="1">
    <citation type="submission" date="2023-02" db="EMBL/GenBank/DDBJ databases">
        <title>Bacterial whole genomic sequence of Curvibacter sp. HBC61.</title>
        <authorList>
            <person name="Le V."/>
            <person name="Ko S.-R."/>
            <person name="Ahn C.-Y."/>
            <person name="Oh H.-M."/>
        </authorList>
    </citation>
    <scope>NUCLEOTIDE SEQUENCE [LARGE SCALE GENOMIC DNA]</scope>
    <source>
        <strain evidence="2 3">HBC61</strain>
    </source>
</reference>
<evidence type="ECO:0000313" key="2">
    <source>
        <dbReference type="EMBL" id="MDD0840469.1"/>
    </source>
</evidence>
<name>A0ABT5N2D3_9BURK</name>
<comment type="caution">
    <text evidence="2">The sequence shown here is derived from an EMBL/GenBank/DDBJ whole genome shotgun (WGS) entry which is preliminary data.</text>
</comment>
<feature type="compositionally biased region" description="Pro residues" evidence="1">
    <location>
        <begin position="1"/>
        <end position="10"/>
    </location>
</feature>
<proteinExistence type="predicted"/>
<feature type="region of interest" description="Disordered" evidence="1">
    <location>
        <begin position="1"/>
        <end position="40"/>
    </location>
</feature>
<organism evidence="2 3">
    <name type="scientific">Curvibacter cyanobacteriorum</name>
    <dbReference type="NCBI Taxonomy" id="3026422"/>
    <lineage>
        <taxon>Bacteria</taxon>
        <taxon>Pseudomonadati</taxon>
        <taxon>Pseudomonadota</taxon>
        <taxon>Betaproteobacteria</taxon>
        <taxon>Burkholderiales</taxon>
        <taxon>Comamonadaceae</taxon>
        <taxon>Curvibacter</taxon>
    </lineage>
</organism>
<sequence length="70" mass="7691">MGDLDPPPVCPSKTREKMQGLHATGGAIPRRPSPAPEHSQEKIMEAERVNLIGTNLADLSARTVDLRRYL</sequence>
<evidence type="ECO:0000313" key="3">
    <source>
        <dbReference type="Proteomes" id="UP001528673"/>
    </source>
</evidence>